<evidence type="ECO:0000313" key="1">
    <source>
        <dbReference type="EMBL" id="CAL8092274.1"/>
    </source>
</evidence>
<name>A0ABP1Q7H6_9HEXA</name>
<dbReference type="PANTHER" id="PTHR10974">
    <property type="entry name" value="FI08016P-RELATED"/>
    <property type="match status" value="1"/>
</dbReference>
<dbReference type="InterPro" id="IPR004245">
    <property type="entry name" value="DUF229"/>
</dbReference>
<dbReference type="CDD" id="cd16021">
    <property type="entry name" value="ALP_like"/>
    <property type="match status" value="1"/>
</dbReference>
<reference evidence="1 2" key="1">
    <citation type="submission" date="2024-08" db="EMBL/GenBank/DDBJ databases">
        <authorList>
            <person name="Cucini C."/>
            <person name="Frati F."/>
        </authorList>
    </citation>
    <scope>NUCLEOTIDE SEQUENCE [LARGE SCALE GENOMIC DNA]</scope>
</reference>
<evidence type="ECO:0000313" key="2">
    <source>
        <dbReference type="Proteomes" id="UP001642540"/>
    </source>
</evidence>
<dbReference type="Pfam" id="PF02995">
    <property type="entry name" value="DUF229"/>
    <property type="match status" value="1"/>
</dbReference>
<gene>
    <name evidence="1" type="ORF">ODALV1_LOCUS8165</name>
</gene>
<sequence length="647" mass="73587">MSYAYAIEETTSHFETQINNTHQSSFPADIDQVKNENPTKNSTSSTNLLHHDDKNSVVACPTPKLDPFHPSIKNLISKGPRKFDCQQKYPLLFNSTLDSMLIPVKNLTEMKKLGIKSCCYKTIQKLAGSTNGSLFEYSDKCFPISMVNATVVPPHHEFLGIHCEHALEWDNGTVVPALVDVHAFVPTKERAINKIHEKFPSIKDETQVNILILGLDSLSRMNFIRSLPQSYSFLKEKLDAVEMQGYNIIGYNTQQNIVAALTSHNEAEINASCQLERAFDNCPFIWKNFSERGYTTAFGEDGPTWGIFTYEQEGFKKPPTDYYLRSFGHVGEKLMGLGDVCTGPRVTWKILLDYVQKFAYSMGKVKPYFQFMWSTLLTHNGINDGLIGDKELLSTLEWLQQGEYLNKTMLIVMSDHGWRVGSILQRRQGLLEQRLPMLYFVMPKWFKEKYGRAVENMRNNQERLTTPYDLYATLVDLLSLKEIEKEKIKSREIILKELSSLPRGISLFLPIPPSRTCEMAGIEDHYCVCRNIEDIWIDSEDVIEAAKFAVKFINLILDNFPQCRQLELGDITKAKIGEDMDNPDVKLLLVFFNTLPNNGSFGATVVKEKGGRWSVSGTIDRTNLYGNQSHCVHSKEAKLYCFCSGVS</sequence>
<proteinExistence type="predicted"/>
<comment type="caution">
    <text evidence="1">The sequence shown here is derived from an EMBL/GenBank/DDBJ whole genome shotgun (WGS) entry which is preliminary data.</text>
</comment>
<protein>
    <submittedName>
        <fullName evidence="1">Uncharacterized protein</fullName>
    </submittedName>
</protein>
<dbReference type="PANTHER" id="PTHR10974:SF1">
    <property type="entry name" value="FI08016P-RELATED"/>
    <property type="match status" value="1"/>
</dbReference>
<dbReference type="SUPFAM" id="SSF53649">
    <property type="entry name" value="Alkaline phosphatase-like"/>
    <property type="match status" value="1"/>
</dbReference>
<dbReference type="InterPro" id="IPR017850">
    <property type="entry name" value="Alkaline_phosphatase_core_sf"/>
</dbReference>
<keyword evidence="2" id="KW-1185">Reference proteome</keyword>
<accession>A0ABP1Q7H6</accession>
<dbReference type="Gene3D" id="3.40.720.10">
    <property type="entry name" value="Alkaline Phosphatase, subunit A"/>
    <property type="match status" value="1"/>
</dbReference>
<dbReference type="Proteomes" id="UP001642540">
    <property type="component" value="Unassembled WGS sequence"/>
</dbReference>
<dbReference type="EMBL" id="CAXLJM020000025">
    <property type="protein sequence ID" value="CAL8092274.1"/>
    <property type="molecule type" value="Genomic_DNA"/>
</dbReference>
<organism evidence="1 2">
    <name type="scientific">Orchesella dallaii</name>
    <dbReference type="NCBI Taxonomy" id="48710"/>
    <lineage>
        <taxon>Eukaryota</taxon>
        <taxon>Metazoa</taxon>
        <taxon>Ecdysozoa</taxon>
        <taxon>Arthropoda</taxon>
        <taxon>Hexapoda</taxon>
        <taxon>Collembola</taxon>
        <taxon>Entomobryomorpha</taxon>
        <taxon>Entomobryoidea</taxon>
        <taxon>Orchesellidae</taxon>
        <taxon>Orchesellinae</taxon>
        <taxon>Orchesella</taxon>
    </lineage>
</organism>